<gene>
    <name evidence="1" type="ORF">HPB51_023101</name>
</gene>
<accession>A0A9J6DJC9</accession>
<comment type="caution">
    <text evidence="1">The sequence shown here is derived from an EMBL/GenBank/DDBJ whole genome shotgun (WGS) entry which is preliminary data.</text>
</comment>
<dbReference type="EMBL" id="JABSTU010000009">
    <property type="protein sequence ID" value="KAH8022223.1"/>
    <property type="molecule type" value="Genomic_DNA"/>
</dbReference>
<dbReference type="Proteomes" id="UP000821866">
    <property type="component" value="Chromosome 7"/>
</dbReference>
<reference evidence="1" key="1">
    <citation type="journal article" date="2020" name="Cell">
        <title>Large-Scale Comparative Analyses of Tick Genomes Elucidate Their Genetic Diversity and Vector Capacities.</title>
        <authorList>
            <consortium name="Tick Genome and Microbiome Consortium (TIGMIC)"/>
            <person name="Jia N."/>
            <person name="Wang J."/>
            <person name="Shi W."/>
            <person name="Du L."/>
            <person name="Sun Y."/>
            <person name="Zhan W."/>
            <person name="Jiang J.F."/>
            <person name="Wang Q."/>
            <person name="Zhang B."/>
            <person name="Ji P."/>
            <person name="Bell-Sakyi L."/>
            <person name="Cui X.M."/>
            <person name="Yuan T.T."/>
            <person name="Jiang B.G."/>
            <person name="Yang W.F."/>
            <person name="Lam T.T."/>
            <person name="Chang Q.C."/>
            <person name="Ding S.J."/>
            <person name="Wang X.J."/>
            <person name="Zhu J.G."/>
            <person name="Ruan X.D."/>
            <person name="Zhao L."/>
            <person name="Wei J.T."/>
            <person name="Ye R.Z."/>
            <person name="Que T.C."/>
            <person name="Du C.H."/>
            <person name="Zhou Y.H."/>
            <person name="Cheng J.X."/>
            <person name="Dai P.F."/>
            <person name="Guo W.B."/>
            <person name="Han X.H."/>
            <person name="Huang E.J."/>
            <person name="Li L.F."/>
            <person name="Wei W."/>
            <person name="Gao Y.C."/>
            <person name="Liu J.Z."/>
            <person name="Shao H.Z."/>
            <person name="Wang X."/>
            <person name="Wang C.C."/>
            <person name="Yang T.C."/>
            <person name="Huo Q.B."/>
            <person name="Li W."/>
            <person name="Chen H.Y."/>
            <person name="Chen S.E."/>
            <person name="Zhou L.G."/>
            <person name="Ni X.B."/>
            <person name="Tian J.H."/>
            <person name="Sheng Y."/>
            <person name="Liu T."/>
            <person name="Pan Y.S."/>
            <person name="Xia L.Y."/>
            <person name="Li J."/>
            <person name="Zhao F."/>
            <person name="Cao W.C."/>
        </authorList>
    </citation>
    <scope>NUCLEOTIDE SEQUENCE</scope>
    <source>
        <strain evidence="1">Rmic-2018</strain>
    </source>
</reference>
<sequence>MLSGDHGPRIQLLPWLFRQEAASNCSWWPHSYGILKITAMRESTQVLELVFKCCRGSSCDIWRCVFNFIPYARRLDFIGCLETSSGQSSHLAHARNDPTDLYAILPLPAIEDFPQEVAFNLPASALCVLTDICSKICDDSNPSKPLSNAQEKLFQSSALKDQLLLVTRGQAARNVLDSREEETASFRRIRRKAH</sequence>
<name>A0A9J6DJC9_RHIMP</name>
<keyword evidence="2" id="KW-1185">Reference proteome</keyword>
<evidence type="ECO:0000313" key="1">
    <source>
        <dbReference type="EMBL" id="KAH8022223.1"/>
    </source>
</evidence>
<proteinExistence type="predicted"/>
<reference evidence="1" key="2">
    <citation type="submission" date="2021-09" db="EMBL/GenBank/DDBJ databases">
        <authorList>
            <person name="Jia N."/>
            <person name="Wang J."/>
            <person name="Shi W."/>
            <person name="Du L."/>
            <person name="Sun Y."/>
            <person name="Zhan W."/>
            <person name="Jiang J."/>
            <person name="Wang Q."/>
            <person name="Zhang B."/>
            <person name="Ji P."/>
            <person name="Sakyi L.B."/>
            <person name="Cui X."/>
            <person name="Yuan T."/>
            <person name="Jiang B."/>
            <person name="Yang W."/>
            <person name="Lam T.T.-Y."/>
            <person name="Chang Q."/>
            <person name="Ding S."/>
            <person name="Wang X."/>
            <person name="Zhu J."/>
            <person name="Ruan X."/>
            <person name="Zhao L."/>
            <person name="Wei J."/>
            <person name="Que T."/>
            <person name="Du C."/>
            <person name="Cheng J."/>
            <person name="Dai P."/>
            <person name="Han X."/>
            <person name="Huang E."/>
            <person name="Gao Y."/>
            <person name="Liu J."/>
            <person name="Shao H."/>
            <person name="Ye R."/>
            <person name="Li L."/>
            <person name="Wei W."/>
            <person name="Wang X."/>
            <person name="Wang C."/>
            <person name="Huo Q."/>
            <person name="Li W."/>
            <person name="Guo W."/>
            <person name="Chen H."/>
            <person name="Chen S."/>
            <person name="Zhou L."/>
            <person name="Zhou L."/>
            <person name="Ni X."/>
            <person name="Tian J."/>
            <person name="Zhou Y."/>
            <person name="Sheng Y."/>
            <person name="Liu T."/>
            <person name="Pan Y."/>
            <person name="Xia L."/>
            <person name="Li J."/>
            <person name="Zhao F."/>
            <person name="Cao W."/>
        </authorList>
    </citation>
    <scope>NUCLEOTIDE SEQUENCE</scope>
    <source>
        <strain evidence="1">Rmic-2018</strain>
        <tissue evidence="1">Larvae</tissue>
    </source>
</reference>
<protein>
    <submittedName>
        <fullName evidence="1">Uncharacterized protein</fullName>
    </submittedName>
</protein>
<evidence type="ECO:0000313" key="2">
    <source>
        <dbReference type="Proteomes" id="UP000821866"/>
    </source>
</evidence>
<dbReference type="AlphaFoldDB" id="A0A9J6DJC9"/>
<organism evidence="1 2">
    <name type="scientific">Rhipicephalus microplus</name>
    <name type="common">Cattle tick</name>
    <name type="synonym">Boophilus microplus</name>
    <dbReference type="NCBI Taxonomy" id="6941"/>
    <lineage>
        <taxon>Eukaryota</taxon>
        <taxon>Metazoa</taxon>
        <taxon>Ecdysozoa</taxon>
        <taxon>Arthropoda</taxon>
        <taxon>Chelicerata</taxon>
        <taxon>Arachnida</taxon>
        <taxon>Acari</taxon>
        <taxon>Parasitiformes</taxon>
        <taxon>Ixodida</taxon>
        <taxon>Ixodoidea</taxon>
        <taxon>Ixodidae</taxon>
        <taxon>Rhipicephalinae</taxon>
        <taxon>Rhipicephalus</taxon>
        <taxon>Boophilus</taxon>
    </lineage>
</organism>